<gene>
    <name evidence="2" type="ORF">Fcan01_00943</name>
</gene>
<proteinExistence type="predicted"/>
<feature type="region of interest" description="Disordered" evidence="1">
    <location>
        <begin position="105"/>
        <end position="130"/>
    </location>
</feature>
<feature type="compositionally biased region" description="Polar residues" evidence="1">
    <location>
        <begin position="115"/>
        <end position="130"/>
    </location>
</feature>
<dbReference type="OrthoDB" id="1607513at2759"/>
<feature type="region of interest" description="Disordered" evidence="1">
    <location>
        <begin position="24"/>
        <end position="79"/>
    </location>
</feature>
<keyword evidence="3" id="KW-1185">Reference proteome</keyword>
<evidence type="ECO:0000256" key="1">
    <source>
        <dbReference type="SAM" id="MobiDB-lite"/>
    </source>
</evidence>
<name>A0A226EWM1_FOLCA</name>
<comment type="caution">
    <text evidence="2">The sequence shown here is derived from an EMBL/GenBank/DDBJ whole genome shotgun (WGS) entry which is preliminary data.</text>
</comment>
<dbReference type="AlphaFoldDB" id="A0A226EWM1"/>
<accession>A0A226EWM1</accession>
<dbReference type="Proteomes" id="UP000198287">
    <property type="component" value="Unassembled WGS sequence"/>
</dbReference>
<protein>
    <submittedName>
        <fullName evidence="2">Uncharacterized protein</fullName>
    </submittedName>
</protein>
<dbReference type="EMBL" id="LNIX01000001">
    <property type="protein sequence ID" value="OXA61992.1"/>
    <property type="molecule type" value="Genomic_DNA"/>
</dbReference>
<evidence type="ECO:0000313" key="3">
    <source>
        <dbReference type="Proteomes" id="UP000198287"/>
    </source>
</evidence>
<evidence type="ECO:0000313" key="2">
    <source>
        <dbReference type="EMBL" id="OXA61992.1"/>
    </source>
</evidence>
<organism evidence="2 3">
    <name type="scientific">Folsomia candida</name>
    <name type="common">Springtail</name>
    <dbReference type="NCBI Taxonomy" id="158441"/>
    <lineage>
        <taxon>Eukaryota</taxon>
        <taxon>Metazoa</taxon>
        <taxon>Ecdysozoa</taxon>
        <taxon>Arthropoda</taxon>
        <taxon>Hexapoda</taxon>
        <taxon>Collembola</taxon>
        <taxon>Entomobryomorpha</taxon>
        <taxon>Isotomoidea</taxon>
        <taxon>Isotomidae</taxon>
        <taxon>Proisotominae</taxon>
        <taxon>Folsomia</taxon>
    </lineage>
</organism>
<reference evidence="2 3" key="1">
    <citation type="submission" date="2015-12" db="EMBL/GenBank/DDBJ databases">
        <title>The genome of Folsomia candida.</title>
        <authorList>
            <person name="Faddeeva A."/>
            <person name="Derks M.F."/>
            <person name="Anvar Y."/>
            <person name="Smit S."/>
            <person name="Van Straalen N."/>
            <person name="Roelofs D."/>
        </authorList>
    </citation>
    <scope>NUCLEOTIDE SEQUENCE [LARGE SCALE GENOMIC DNA]</scope>
    <source>
        <strain evidence="2 3">VU population</strain>
        <tissue evidence="2">Whole body</tissue>
    </source>
</reference>
<sequence length="130" mass="15056">MGDRMAYLESIVSKLAKWTHFPESINFDFPSEDPLSPEYEYEEINSHSRRRDRQSLSFPQATDSAEYPAPSPPNGVPIKSEVNFEQEMETDFLIETESEDTFQLDYDPDYLPPSTCHSTQEKNNVSINHF</sequence>